<comment type="subcellular location">
    <subcellularLocation>
        <location evidence="1">Membrane</location>
        <topology evidence="1">Multi-pass membrane protein</topology>
    </subcellularLocation>
</comment>
<dbReference type="NCBIfam" id="TIGR02866">
    <property type="entry name" value="CoxB"/>
    <property type="match status" value="1"/>
</dbReference>
<dbReference type="EMBL" id="CP027033">
    <property type="protein sequence ID" value="AXR82373.1"/>
    <property type="molecule type" value="Genomic_DNA"/>
</dbReference>
<keyword evidence="7" id="KW-0249">Electron transport</keyword>
<evidence type="ECO:0000313" key="16">
    <source>
        <dbReference type="Proteomes" id="UP000258613"/>
    </source>
</evidence>
<dbReference type="InterPro" id="IPR045187">
    <property type="entry name" value="CcO_II"/>
</dbReference>
<organism evidence="15 16">
    <name type="scientific">Natrarchaeobaculum sulfurireducens</name>
    <dbReference type="NCBI Taxonomy" id="2044521"/>
    <lineage>
        <taxon>Archaea</taxon>
        <taxon>Methanobacteriati</taxon>
        <taxon>Methanobacteriota</taxon>
        <taxon>Stenosarchaea group</taxon>
        <taxon>Halobacteria</taxon>
        <taxon>Halobacteriales</taxon>
        <taxon>Natrialbaceae</taxon>
        <taxon>Natrarchaeobaculum</taxon>
    </lineage>
</organism>
<evidence type="ECO:0000313" key="17">
    <source>
        <dbReference type="Proteomes" id="UP000258707"/>
    </source>
</evidence>
<evidence type="ECO:0000256" key="4">
    <source>
        <dbReference type="ARBA" id="ARBA00022660"/>
    </source>
</evidence>
<dbReference type="SUPFAM" id="SSF49503">
    <property type="entry name" value="Cupredoxins"/>
    <property type="match status" value="1"/>
</dbReference>
<dbReference type="GO" id="GO:0042773">
    <property type="term" value="P:ATP synthesis coupled electron transport"/>
    <property type="evidence" value="ECO:0007669"/>
    <property type="project" value="TreeGrafter"/>
</dbReference>
<dbReference type="Proteomes" id="UP000258613">
    <property type="component" value="Chromosome"/>
</dbReference>
<evidence type="ECO:0000313" key="14">
    <source>
        <dbReference type="EMBL" id="AXR77651.1"/>
    </source>
</evidence>
<dbReference type="PANTHER" id="PTHR22888">
    <property type="entry name" value="CYTOCHROME C OXIDASE, SUBUNIT II"/>
    <property type="match status" value="1"/>
</dbReference>
<evidence type="ECO:0000256" key="5">
    <source>
        <dbReference type="ARBA" id="ARBA00022692"/>
    </source>
</evidence>
<evidence type="ECO:0000259" key="13">
    <source>
        <dbReference type="PROSITE" id="PS50857"/>
    </source>
</evidence>
<accession>A0A346PS78</accession>
<dbReference type="Gene3D" id="2.60.40.420">
    <property type="entry name" value="Cupredoxins - blue copper proteins"/>
    <property type="match status" value="1"/>
</dbReference>
<sequence>MQTRVDVFEDIFLVFLGLGTLVGVVVIAYTLYNAYKYRDTGEVDDDDDDLPTLGELPTGGKGGKKLFLSFGLSAIIVISLVVWTYGMLLYVEDGPDNNPEDAIEMDIEGWAFGWDFYYDNGIETTNDMVIPADEPIWIEVTSTDVWHSFGISDLRVKADSIPGEYDDTWFIAEEPGEHVAECFELCGTGHSGMVADVTVLPPEEYEQWVDDQLTLTITLEDENEQRVTDGFELALEHEENEEFDEDLSFTYSDDEFENGSITIDEIEQGGPYDVTVSSIDDEFEDVEDSIDFTGPTDETFTLELSDGEADDDEENETDDDTDDEDTDDESADDEEQSDDGGDDE</sequence>
<evidence type="ECO:0000256" key="11">
    <source>
        <dbReference type="SAM" id="MobiDB-lite"/>
    </source>
</evidence>
<proteinExistence type="inferred from homology"/>
<keyword evidence="4" id="KW-0679">Respiratory chain</keyword>
<feature type="transmembrane region" description="Helical" evidence="12">
    <location>
        <begin position="12"/>
        <end position="32"/>
    </location>
</feature>
<feature type="compositionally biased region" description="Acidic residues" evidence="11">
    <location>
        <begin position="305"/>
        <end position="344"/>
    </location>
</feature>
<keyword evidence="5 12" id="KW-0812">Transmembrane</keyword>
<name>A0A346PS78_9EURY</name>
<evidence type="ECO:0000256" key="3">
    <source>
        <dbReference type="ARBA" id="ARBA00022448"/>
    </source>
</evidence>
<dbReference type="InterPro" id="IPR008972">
    <property type="entry name" value="Cupredoxin"/>
</dbReference>
<feature type="domain" description="Cytochrome oxidase subunit II copper A binding" evidence="13">
    <location>
        <begin position="100"/>
        <end position="211"/>
    </location>
</feature>
<reference evidence="16" key="2">
    <citation type="submission" date="2018-02" db="EMBL/GenBank/DDBJ databases">
        <title>Phenotypic and genomic properties of facultatively anaerobic sulfur-reducing natronoarchaea from hypersaline soda lakes.</title>
        <authorList>
            <person name="Sorokin D.Y."/>
            <person name="Kublanov I.V."/>
            <person name="Roman P."/>
            <person name="Sinninghe Damste J.S."/>
            <person name="Golyshin P.N."/>
            <person name="Rojo D."/>
            <person name="Ciordia S."/>
            <person name="Mena M.D.C."/>
            <person name="Ferrer M."/>
            <person name="Messina E."/>
            <person name="Smedile F."/>
            <person name="La Spada G."/>
            <person name="La Cono V."/>
            <person name="Yakimov M.M."/>
        </authorList>
    </citation>
    <scope>NUCLEOTIDE SEQUENCE [LARGE SCALE GENOMIC DNA]</scope>
    <source>
        <strain evidence="16">AArc-Mg</strain>
    </source>
</reference>
<protein>
    <submittedName>
        <fullName evidence="15">Cytochrome c oxidase polypeptide II</fullName>
        <ecNumber evidence="15">1.9.3.1</ecNumber>
    </submittedName>
    <submittedName>
        <fullName evidence="14">Heme/copper-type cytochrome/quinol oxidase, subunit 2</fullName>
    </submittedName>
</protein>
<dbReference type="GO" id="GO:0005507">
    <property type="term" value="F:copper ion binding"/>
    <property type="evidence" value="ECO:0007669"/>
    <property type="project" value="InterPro"/>
</dbReference>
<keyword evidence="3" id="KW-0813">Transport</keyword>
<evidence type="ECO:0000313" key="15">
    <source>
        <dbReference type="EMBL" id="AXR82373.1"/>
    </source>
</evidence>
<dbReference type="PROSITE" id="PS00078">
    <property type="entry name" value="COX2"/>
    <property type="match status" value="1"/>
</dbReference>
<keyword evidence="10 12" id="KW-0472">Membrane</keyword>
<evidence type="ECO:0000256" key="1">
    <source>
        <dbReference type="ARBA" id="ARBA00004141"/>
    </source>
</evidence>
<keyword evidence="6" id="KW-0479">Metal-binding</keyword>
<dbReference type="InterPro" id="IPR001505">
    <property type="entry name" value="Copper_CuA"/>
</dbReference>
<accession>A0A346PDQ6</accession>
<reference evidence="15" key="3">
    <citation type="journal article" date="2019" name="Int. J. Syst. Evol. Microbiol.">
        <title>Natronolimnobius sulfurireducens sp. nov. and Halalkaliarchaeum desulfuricum gen. nov., sp. nov., the first sulfur-respiring alkaliphilic haloarchaea from hypersaline alkaline lakes.</title>
        <authorList>
            <person name="Sorokin D.Y."/>
            <person name="Yakimov M."/>
            <person name="Messina E."/>
            <person name="Merkel A.Y."/>
            <person name="Bale N.J."/>
            <person name="Sinninghe Damste J.S."/>
        </authorList>
    </citation>
    <scope>NUCLEOTIDE SEQUENCE</scope>
    <source>
        <strain evidence="15">AArc-Mg</strain>
        <strain evidence="14">AArc1</strain>
    </source>
</reference>
<dbReference type="Pfam" id="PF00116">
    <property type="entry name" value="COX2"/>
    <property type="match status" value="1"/>
</dbReference>
<evidence type="ECO:0000256" key="7">
    <source>
        <dbReference type="ARBA" id="ARBA00022982"/>
    </source>
</evidence>
<dbReference type="KEGG" id="nan:AArc1_1313"/>
<keyword evidence="16" id="KW-1185">Reference proteome</keyword>
<dbReference type="Proteomes" id="UP000258707">
    <property type="component" value="Chromosome"/>
</dbReference>
<dbReference type="PROSITE" id="PS50857">
    <property type="entry name" value="COX2_CUA"/>
    <property type="match status" value="1"/>
</dbReference>
<comment type="similarity">
    <text evidence="2">Belongs to the cytochrome c oxidase subunit 2 family.</text>
</comment>
<evidence type="ECO:0000256" key="12">
    <source>
        <dbReference type="SAM" id="Phobius"/>
    </source>
</evidence>
<evidence type="ECO:0000256" key="8">
    <source>
        <dbReference type="ARBA" id="ARBA00022989"/>
    </source>
</evidence>
<dbReference type="AlphaFoldDB" id="A0A346PS78"/>
<dbReference type="GO" id="GO:0016491">
    <property type="term" value="F:oxidoreductase activity"/>
    <property type="evidence" value="ECO:0007669"/>
    <property type="project" value="UniProtKB-KW"/>
</dbReference>
<keyword evidence="8 12" id="KW-1133">Transmembrane helix</keyword>
<dbReference type="EC" id="1.9.3.1" evidence="15"/>
<keyword evidence="9" id="KW-0186">Copper</keyword>
<feature type="region of interest" description="Disordered" evidence="11">
    <location>
        <begin position="289"/>
        <end position="344"/>
    </location>
</feature>
<dbReference type="InterPro" id="IPR002429">
    <property type="entry name" value="CcO_II-like_C"/>
</dbReference>
<evidence type="ECO:0000256" key="2">
    <source>
        <dbReference type="ARBA" id="ARBA00007866"/>
    </source>
</evidence>
<evidence type="ECO:0000256" key="9">
    <source>
        <dbReference type="ARBA" id="ARBA00023008"/>
    </source>
</evidence>
<reference evidence="17" key="1">
    <citation type="submission" date="2017-10" db="EMBL/GenBank/DDBJ databases">
        <title>Phenotypic and genomic properties of facultatively anaerobic sulfur-reducing natronoarchaea from hypersaline soda lakes.</title>
        <authorList>
            <person name="Sorokin D.Y."/>
            <person name="Kublanov I.V."/>
            <person name="Roman P."/>
            <person name="Sinninghe Damste J.S."/>
            <person name="Golyshin P.N."/>
            <person name="Rojo D."/>
            <person name="Ciordia S."/>
            <person name="Mena Md.C."/>
            <person name="Ferrer M."/>
            <person name="Messina E."/>
            <person name="Smedile F."/>
            <person name="La Spada G."/>
            <person name="La Cono V."/>
            <person name="Yakimov M.M."/>
        </authorList>
    </citation>
    <scope>NUCLEOTIDE SEQUENCE [LARGE SCALE GENOMIC DNA]</scope>
    <source>
        <strain evidence="17">AArc1</strain>
    </source>
</reference>
<dbReference type="InterPro" id="IPR014222">
    <property type="entry name" value="Cyt_c_oxidase_su2"/>
</dbReference>
<dbReference type="CDD" id="cd13918">
    <property type="entry name" value="CuRO_HCO_II_like_6"/>
    <property type="match status" value="1"/>
</dbReference>
<dbReference type="KEGG" id="nag:AArcMg_2380"/>
<keyword evidence="15" id="KW-0560">Oxidoreductase</keyword>
<evidence type="ECO:0000256" key="6">
    <source>
        <dbReference type="ARBA" id="ARBA00022723"/>
    </source>
</evidence>
<feature type="transmembrane region" description="Helical" evidence="12">
    <location>
        <begin position="66"/>
        <end position="91"/>
    </location>
</feature>
<gene>
    <name evidence="14" type="ORF">AArc1_1313</name>
    <name evidence="15" type="ORF">AArcMg_2380</name>
</gene>
<dbReference type="GO" id="GO:0016020">
    <property type="term" value="C:membrane"/>
    <property type="evidence" value="ECO:0007669"/>
    <property type="project" value="UniProtKB-SubCell"/>
</dbReference>
<dbReference type="GO" id="GO:0004129">
    <property type="term" value="F:cytochrome-c oxidase activity"/>
    <property type="evidence" value="ECO:0007669"/>
    <property type="project" value="InterPro"/>
</dbReference>
<dbReference type="EMBL" id="CP024047">
    <property type="protein sequence ID" value="AXR77651.1"/>
    <property type="molecule type" value="Genomic_DNA"/>
</dbReference>
<dbReference type="PANTHER" id="PTHR22888:SF9">
    <property type="entry name" value="CYTOCHROME C OXIDASE SUBUNIT 2"/>
    <property type="match status" value="1"/>
</dbReference>
<evidence type="ECO:0000256" key="10">
    <source>
        <dbReference type="ARBA" id="ARBA00023136"/>
    </source>
</evidence>